<protein>
    <submittedName>
        <fullName evidence="1">Ral guanine nucleotide dissociation stimulator 1-like</fullName>
    </submittedName>
</protein>
<evidence type="ECO:0000313" key="2">
    <source>
        <dbReference type="Proteomes" id="UP000192247"/>
    </source>
</evidence>
<accession>A0A1V9XPP6</accession>
<keyword evidence="2" id="KW-1185">Reference proteome</keyword>
<comment type="caution">
    <text evidence="1">The sequence shown here is derived from an EMBL/GenBank/DDBJ whole genome shotgun (WGS) entry which is preliminary data.</text>
</comment>
<sequence>MKESVAVIGYVNQSTHSYLKQSFLKSPSSARYWGEETTPGGIWAIFLKKVRYHPCSSYSVTGGGSATQDGDDTVSHLEWETVKCSLSLKTTLNYLGFGKVFTTCIP</sequence>
<dbReference type="InParanoid" id="A0A1V9XPP6"/>
<proteinExistence type="predicted"/>
<gene>
    <name evidence="1" type="ORF">BIW11_08401</name>
</gene>
<name>A0A1V9XPP6_9ACAR</name>
<dbReference type="AlphaFoldDB" id="A0A1V9XPP6"/>
<dbReference type="Proteomes" id="UP000192247">
    <property type="component" value="Unassembled WGS sequence"/>
</dbReference>
<evidence type="ECO:0000313" key="1">
    <source>
        <dbReference type="EMBL" id="OQR75464.1"/>
    </source>
</evidence>
<dbReference type="STRING" id="418985.A0A1V9XPP6"/>
<dbReference type="EMBL" id="MNPL01006333">
    <property type="protein sequence ID" value="OQR75464.1"/>
    <property type="molecule type" value="Genomic_DNA"/>
</dbReference>
<organism evidence="1 2">
    <name type="scientific">Tropilaelaps mercedesae</name>
    <dbReference type="NCBI Taxonomy" id="418985"/>
    <lineage>
        <taxon>Eukaryota</taxon>
        <taxon>Metazoa</taxon>
        <taxon>Ecdysozoa</taxon>
        <taxon>Arthropoda</taxon>
        <taxon>Chelicerata</taxon>
        <taxon>Arachnida</taxon>
        <taxon>Acari</taxon>
        <taxon>Parasitiformes</taxon>
        <taxon>Mesostigmata</taxon>
        <taxon>Gamasina</taxon>
        <taxon>Dermanyssoidea</taxon>
        <taxon>Laelapidae</taxon>
        <taxon>Tropilaelaps</taxon>
    </lineage>
</organism>
<reference evidence="1 2" key="1">
    <citation type="journal article" date="2017" name="Gigascience">
        <title>Draft genome of the honey bee ectoparasitic mite, Tropilaelaps mercedesae, is shaped by the parasitic life history.</title>
        <authorList>
            <person name="Dong X."/>
            <person name="Armstrong S.D."/>
            <person name="Xia D."/>
            <person name="Makepeace B.L."/>
            <person name="Darby A.C."/>
            <person name="Kadowaki T."/>
        </authorList>
    </citation>
    <scope>NUCLEOTIDE SEQUENCE [LARGE SCALE GENOMIC DNA]</scope>
    <source>
        <strain evidence="1">Wuxi-XJTLU</strain>
    </source>
</reference>